<dbReference type="InterPro" id="IPR026022">
    <property type="entry name" value="PhoU_dom"/>
</dbReference>
<evidence type="ECO:0000256" key="4">
    <source>
        <dbReference type="ARBA" id="ARBA00022989"/>
    </source>
</evidence>
<keyword evidence="10" id="KW-1185">Reference proteome</keyword>
<evidence type="ECO:0000313" key="11">
    <source>
        <dbReference type="Proteomes" id="UP001143400"/>
    </source>
</evidence>
<reference evidence="8" key="1">
    <citation type="journal article" date="2014" name="Int. J. Syst. Evol. Microbiol.">
        <title>Complete genome sequence of Corynebacterium casei LMG S-19264T (=DSM 44701T), isolated from a smear-ripened cheese.</title>
        <authorList>
            <consortium name="US DOE Joint Genome Institute (JGI-PGF)"/>
            <person name="Walter F."/>
            <person name="Albersmeier A."/>
            <person name="Kalinowski J."/>
            <person name="Ruckert C."/>
        </authorList>
    </citation>
    <scope>NUCLEOTIDE SEQUENCE</scope>
    <source>
        <strain evidence="8">VKM B-1606</strain>
    </source>
</reference>
<organism evidence="8 11">
    <name type="scientific">Methylopila capsulata</name>
    <dbReference type="NCBI Taxonomy" id="61654"/>
    <lineage>
        <taxon>Bacteria</taxon>
        <taxon>Pseudomonadati</taxon>
        <taxon>Pseudomonadota</taxon>
        <taxon>Alphaproteobacteria</taxon>
        <taxon>Hyphomicrobiales</taxon>
        <taxon>Methylopilaceae</taxon>
        <taxon>Methylopila</taxon>
    </lineage>
</organism>
<sequence>MSATHVLIELLGEVALLLWGVHVVSSGVQRAFGSDLRHMLGEALRNRGRAFLAGIGVTALLQSSTATALMIASFSGAGTVELAPALAMMLGANVGTTLIVQVASFDVSYVFPLLLFIGVAVYRRGRSSLVRDLAQTAIGLGLMLLALHLLVETMRPIEASGTLRMLLGALTEEPLITVLLAAALSWAAHSSVAAMLFVMSLAGAGVISTEAALAMVLGCNLGSALNPLIDAMGGAPAKLRAPLGNLANRLVGCALALPFLGPIAQGLSVVDADPARLAALGHLAFNIATAVLFIGLLPQLAALLKRALPDRPMEGDPATPLYLDEAALSTPSVALANAAREVLRMADVVEGMLKGSQGAFAHDDIGRVLNVSRTDDVLDTLYDKIQLYIGAIDHDRLSDKETQRVFATLALAINLEHIGDIVDKNLMEMAAQRIRDKRLLPPAAIQRIDAMHARLCEHLRLAVAVFMSGDHQAARRLVAEKEQFRELEREATERHFAEMRSGRSDQIETSALQLDITRDLKRIEAHIAATVHGLLESDGQLRASRLAPGQP</sequence>
<dbReference type="NCBIfam" id="TIGR00704">
    <property type="entry name" value="NaPi_cotrn_rel"/>
    <property type="match status" value="1"/>
</dbReference>
<feature type="transmembrane region" description="Helical" evidence="6">
    <location>
        <begin position="6"/>
        <end position="29"/>
    </location>
</feature>
<dbReference type="InterPro" id="IPR004633">
    <property type="entry name" value="NaPi_cotrn-rel/YqeW-like"/>
</dbReference>
<dbReference type="PANTHER" id="PTHR10010:SF46">
    <property type="entry name" value="SODIUM-DEPENDENT PHOSPHATE TRANSPORT PROTEIN 2B"/>
    <property type="match status" value="1"/>
</dbReference>
<dbReference type="Pfam" id="PF01895">
    <property type="entry name" value="PhoU"/>
    <property type="match status" value="2"/>
</dbReference>
<dbReference type="PANTHER" id="PTHR10010">
    <property type="entry name" value="SOLUTE CARRIER FAMILY 34 SODIUM PHOSPHATE , MEMBER 2-RELATED"/>
    <property type="match status" value="1"/>
</dbReference>
<dbReference type="Proteomes" id="UP000758856">
    <property type="component" value="Unassembled WGS sequence"/>
</dbReference>
<evidence type="ECO:0000256" key="6">
    <source>
        <dbReference type="SAM" id="Phobius"/>
    </source>
</evidence>
<evidence type="ECO:0000313" key="8">
    <source>
        <dbReference type="EMBL" id="GLK56671.1"/>
    </source>
</evidence>
<protein>
    <submittedName>
        <fullName evidence="8">Na/Pi cotransporter</fullName>
    </submittedName>
    <submittedName>
        <fullName evidence="9">Phosphate:Na+ symporter</fullName>
    </submittedName>
</protein>
<reference evidence="9 10" key="2">
    <citation type="submission" date="2021-01" db="EMBL/GenBank/DDBJ databases">
        <title>Genomic Encyclopedia of Type Strains, Phase IV (KMG-IV): sequencing the most valuable type-strain genomes for metagenomic binning, comparative biology and taxonomic classification.</title>
        <authorList>
            <person name="Goeker M."/>
        </authorList>
    </citation>
    <scope>NUCLEOTIDE SEQUENCE [LARGE SCALE GENOMIC DNA]</scope>
    <source>
        <strain evidence="9 10">DSM 6130</strain>
    </source>
</reference>
<dbReference type="Gene3D" id="1.20.58.220">
    <property type="entry name" value="Phosphate transport system protein phou homolog 2, domain 2"/>
    <property type="match status" value="1"/>
</dbReference>
<dbReference type="GO" id="GO:0044341">
    <property type="term" value="P:sodium-dependent phosphate transport"/>
    <property type="evidence" value="ECO:0007669"/>
    <property type="project" value="InterPro"/>
</dbReference>
<accession>A0A9W6IU91</accession>
<dbReference type="InterPro" id="IPR003841">
    <property type="entry name" value="Na/Pi_transpt"/>
</dbReference>
<proteinExistence type="predicted"/>
<feature type="transmembrane region" description="Helical" evidence="6">
    <location>
        <begin position="283"/>
        <end position="304"/>
    </location>
</feature>
<feature type="transmembrane region" description="Helical" evidence="6">
    <location>
        <begin position="98"/>
        <end position="121"/>
    </location>
</feature>
<keyword evidence="5 6" id="KW-0472">Membrane</keyword>
<dbReference type="AlphaFoldDB" id="A0A9W6IU91"/>
<dbReference type="GO" id="GO:0005436">
    <property type="term" value="F:sodium:phosphate symporter activity"/>
    <property type="evidence" value="ECO:0007669"/>
    <property type="project" value="InterPro"/>
</dbReference>
<comment type="subcellular location">
    <subcellularLocation>
        <location evidence="1">Cell membrane</location>
        <topology evidence="1">Multi-pass membrane protein</topology>
    </subcellularLocation>
</comment>
<feature type="domain" description="PhoU" evidence="7">
    <location>
        <begin position="450"/>
        <end position="527"/>
    </location>
</feature>
<comment type="caution">
    <text evidence="8">The sequence shown here is derived from an EMBL/GenBank/DDBJ whole genome shotgun (WGS) entry which is preliminary data.</text>
</comment>
<dbReference type="GO" id="GO:0005886">
    <property type="term" value="C:plasma membrane"/>
    <property type="evidence" value="ECO:0007669"/>
    <property type="project" value="UniProtKB-SubCell"/>
</dbReference>
<feature type="transmembrane region" description="Helical" evidence="6">
    <location>
        <begin position="50"/>
        <end position="78"/>
    </location>
</feature>
<evidence type="ECO:0000259" key="7">
    <source>
        <dbReference type="Pfam" id="PF01895"/>
    </source>
</evidence>
<keyword evidence="3 6" id="KW-0812">Transmembrane</keyword>
<dbReference type="EMBL" id="BSFF01000003">
    <property type="protein sequence ID" value="GLK56671.1"/>
    <property type="molecule type" value="Genomic_DNA"/>
</dbReference>
<feature type="domain" description="PhoU" evidence="7">
    <location>
        <begin position="342"/>
        <end position="421"/>
    </location>
</feature>
<name>A0A9W6IU91_9HYPH</name>
<evidence type="ECO:0000256" key="5">
    <source>
        <dbReference type="ARBA" id="ARBA00023136"/>
    </source>
</evidence>
<dbReference type="EMBL" id="JAFBCY010000003">
    <property type="protein sequence ID" value="MBM7852462.1"/>
    <property type="molecule type" value="Genomic_DNA"/>
</dbReference>
<dbReference type="RefSeq" id="WP_204950850.1">
    <property type="nucleotide sequence ID" value="NZ_BSFF01000003.1"/>
</dbReference>
<dbReference type="Pfam" id="PF02690">
    <property type="entry name" value="Na_Pi_cotrans"/>
    <property type="match status" value="2"/>
</dbReference>
<feature type="transmembrane region" description="Helical" evidence="6">
    <location>
        <begin position="175"/>
        <end position="199"/>
    </location>
</feature>
<keyword evidence="4 6" id="KW-1133">Transmembrane helix</keyword>
<dbReference type="InterPro" id="IPR038078">
    <property type="entry name" value="PhoU-like_sf"/>
</dbReference>
<gene>
    <name evidence="8" type="ORF">GCM10008170_26900</name>
    <name evidence="9" type="ORF">JOD31_002704</name>
</gene>
<dbReference type="SUPFAM" id="SSF109755">
    <property type="entry name" value="PhoU-like"/>
    <property type="match status" value="1"/>
</dbReference>
<evidence type="ECO:0000256" key="1">
    <source>
        <dbReference type="ARBA" id="ARBA00004651"/>
    </source>
</evidence>
<reference evidence="8" key="3">
    <citation type="submission" date="2023-01" db="EMBL/GenBank/DDBJ databases">
        <authorList>
            <person name="Sun Q."/>
            <person name="Evtushenko L."/>
        </authorList>
    </citation>
    <scope>NUCLEOTIDE SEQUENCE</scope>
    <source>
        <strain evidence="8">VKM B-1606</strain>
    </source>
</reference>
<feature type="transmembrane region" description="Helical" evidence="6">
    <location>
        <begin position="133"/>
        <end position="151"/>
    </location>
</feature>
<dbReference type="NCBIfam" id="NF037997">
    <property type="entry name" value="Na_Pi_symport"/>
    <property type="match status" value="1"/>
</dbReference>
<evidence type="ECO:0000313" key="10">
    <source>
        <dbReference type="Proteomes" id="UP000758856"/>
    </source>
</evidence>
<keyword evidence="2" id="KW-1003">Cell membrane</keyword>
<evidence type="ECO:0000256" key="3">
    <source>
        <dbReference type="ARBA" id="ARBA00022692"/>
    </source>
</evidence>
<evidence type="ECO:0000313" key="9">
    <source>
        <dbReference type="EMBL" id="MBM7852462.1"/>
    </source>
</evidence>
<evidence type="ECO:0000256" key="2">
    <source>
        <dbReference type="ARBA" id="ARBA00022475"/>
    </source>
</evidence>
<dbReference type="Proteomes" id="UP001143400">
    <property type="component" value="Unassembled WGS sequence"/>
</dbReference>